<dbReference type="CDD" id="cd03109">
    <property type="entry name" value="DTBS"/>
    <property type="match status" value="1"/>
</dbReference>
<dbReference type="Gene3D" id="3.40.1390.20">
    <property type="entry name" value="HprK N-terminal domain-like"/>
    <property type="match status" value="1"/>
</dbReference>
<dbReference type="STRING" id="39060.SAMN05660706_11664"/>
<reference evidence="3" key="1">
    <citation type="submission" date="2016-10" db="EMBL/GenBank/DDBJ databases">
        <authorList>
            <person name="Varghese N."/>
            <person name="Submissions S."/>
        </authorList>
    </citation>
    <scope>NUCLEOTIDE SEQUENCE [LARGE SCALE GENOMIC DNA]</scope>
    <source>
        <strain evidence="3">DSM 3669</strain>
    </source>
</reference>
<evidence type="ECO:0000259" key="1">
    <source>
        <dbReference type="Pfam" id="PF07085"/>
    </source>
</evidence>
<dbReference type="InterPro" id="IPR010766">
    <property type="entry name" value="DRTGG"/>
</dbReference>
<gene>
    <name evidence="2" type="ORF">SAMN05660706_11664</name>
</gene>
<dbReference type="SUPFAM" id="SSF75138">
    <property type="entry name" value="HprK N-terminal domain-like"/>
    <property type="match status" value="1"/>
</dbReference>
<keyword evidence="3" id="KW-1185">Reference proteome</keyword>
<dbReference type="InterPro" id="IPR050500">
    <property type="entry name" value="Phos_Acetyltrans/Butyryltrans"/>
</dbReference>
<dbReference type="PANTHER" id="PTHR43356:SF2">
    <property type="entry name" value="PHOSPHATE ACETYLTRANSFERASE"/>
    <property type="match status" value="1"/>
</dbReference>
<evidence type="ECO:0000313" key="3">
    <source>
        <dbReference type="Proteomes" id="UP000199584"/>
    </source>
</evidence>
<organism evidence="2 3">
    <name type="scientific">Desulfoscipio geothermicus DSM 3669</name>
    <dbReference type="NCBI Taxonomy" id="1121426"/>
    <lineage>
        <taxon>Bacteria</taxon>
        <taxon>Bacillati</taxon>
        <taxon>Bacillota</taxon>
        <taxon>Clostridia</taxon>
        <taxon>Eubacteriales</taxon>
        <taxon>Desulfallaceae</taxon>
        <taxon>Desulfoscipio</taxon>
    </lineage>
</organism>
<protein>
    <recommendedName>
        <fullName evidence="1">DRTGG domain-containing protein</fullName>
    </recommendedName>
</protein>
<dbReference type="SUPFAM" id="SSF52540">
    <property type="entry name" value="P-loop containing nucleoside triphosphate hydrolases"/>
    <property type="match status" value="1"/>
</dbReference>
<dbReference type="Pfam" id="PF13500">
    <property type="entry name" value="AAA_26"/>
    <property type="match status" value="1"/>
</dbReference>
<evidence type="ECO:0000313" key="2">
    <source>
        <dbReference type="EMBL" id="SFR08345.1"/>
    </source>
</evidence>
<feature type="domain" description="DRTGG" evidence="1">
    <location>
        <begin position="216"/>
        <end position="318"/>
    </location>
</feature>
<dbReference type="Pfam" id="PF07085">
    <property type="entry name" value="DRTGG"/>
    <property type="match status" value="1"/>
</dbReference>
<dbReference type="Proteomes" id="UP000199584">
    <property type="component" value="Unassembled WGS sequence"/>
</dbReference>
<sequence length="352" mass="37936">MKNLLVMGNPGSGKTAIALGLALKFKDMGYRVGYFKPVDNGRKSASGKVPGGDAVLMKHVLDMEVPVGIISPVMAGPSYLTRFGENATNLQDIKGAYSEVARDCDIVLVEGAVYPYALAAVGLDATAMARELDAKILTVQQVEDDYSLDQALFYNRYLAGQQVPSAGTVFSNVPRPLLAKTEGVFRPAMEEDGFNITGIIPSRPEISSPTVEEYRERLGGEVLVGQEKMGRLVEDVVVGAMTMESALSYLRRAANKAVVMGGDRSDLALAALETHTSVLILTGGLYPDVRVLARAGEKGVPVILTYQDTYTVIEMVSHLSRHLKPNDKVGIAIAKENVEQYCDYQSVLESLA</sequence>
<dbReference type="RefSeq" id="WP_092483892.1">
    <property type="nucleotide sequence ID" value="NZ_FOYM01000016.1"/>
</dbReference>
<dbReference type="OrthoDB" id="9769095at2"/>
<dbReference type="InterPro" id="IPR028979">
    <property type="entry name" value="Ser_kin/Pase_Hpr-like_N_sf"/>
</dbReference>
<dbReference type="InterPro" id="IPR027417">
    <property type="entry name" value="P-loop_NTPase"/>
</dbReference>
<accession>A0A1I6DSD0</accession>
<proteinExistence type="predicted"/>
<name>A0A1I6DSD0_9FIRM</name>
<dbReference type="AlphaFoldDB" id="A0A1I6DSD0"/>
<dbReference type="PANTHER" id="PTHR43356">
    <property type="entry name" value="PHOSPHATE ACETYLTRANSFERASE"/>
    <property type="match status" value="1"/>
</dbReference>
<dbReference type="EMBL" id="FOYM01000016">
    <property type="protein sequence ID" value="SFR08345.1"/>
    <property type="molecule type" value="Genomic_DNA"/>
</dbReference>
<dbReference type="Gene3D" id="3.40.50.300">
    <property type="entry name" value="P-loop containing nucleotide triphosphate hydrolases"/>
    <property type="match status" value="1"/>
</dbReference>